<dbReference type="SUPFAM" id="SSF55961">
    <property type="entry name" value="Bet v1-like"/>
    <property type="match status" value="1"/>
</dbReference>
<dbReference type="AlphaFoldDB" id="K0SW72"/>
<protein>
    <recommendedName>
        <fullName evidence="4">Coenzyme Q-binding protein COQ10 START domain-containing protein</fullName>
    </recommendedName>
</protein>
<sequence length="500" mass="56137">MAGIDSADYFTPEYILDPHLWCTSGQYWPLSAPPVSRDTTPGKQDLACSETVGSNPVKISVPAPSASPVQGPVEIRLLESSVVEARGSMAVRRRSTNSSISRKDEDKPAPRHHGWTQRKTNYSRNNVVRTSPNRFAKVGPPYCREAESPVDKKPPSGVRSRGSASFSSTHADASSLWNTMKSTFLVITLTGWASASNFDKPHAHKGKLVPFQPGDPKVKLDGKAKNILRSGKPYQTQVQTSDGAGGRGLVVQDVDAPTSIVWERILDYDNYANMVPKTAESKNYKIVPHKPTKANNFLEKEIYTRMKVGFPMLKLEFFVRHFLYLQHHNSLTWTLDYSKESDFDDSMGYWYIVPHPDDPDEKTRLFYSVGVSMFDWVPKFVVDFMSSKALTDATAWVKKYSEIEYQKELAAGGGRKKTSDGQQMGSPMFGIFGNKKKKEEEERLLREAAEKQAVEESQKRRRLMSIRAGWKRYLLVSLVLALTAYNAALFLTDVSQDKSV</sequence>
<name>K0SW72_THAOC</name>
<feature type="region of interest" description="Disordered" evidence="1">
    <location>
        <begin position="88"/>
        <end position="168"/>
    </location>
</feature>
<organism evidence="2 3">
    <name type="scientific">Thalassiosira oceanica</name>
    <name type="common">Marine diatom</name>
    <dbReference type="NCBI Taxonomy" id="159749"/>
    <lineage>
        <taxon>Eukaryota</taxon>
        <taxon>Sar</taxon>
        <taxon>Stramenopiles</taxon>
        <taxon>Ochrophyta</taxon>
        <taxon>Bacillariophyta</taxon>
        <taxon>Coscinodiscophyceae</taxon>
        <taxon>Thalassiosirophycidae</taxon>
        <taxon>Thalassiosirales</taxon>
        <taxon>Thalassiosiraceae</taxon>
        <taxon>Thalassiosira</taxon>
    </lineage>
</organism>
<feature type="compositionally biased region" description="Polar residues" evidence="1">
    <location>
        <begin position="117"/>
        <end position="133"/>
    </location>
</feature>
<accession>K0SW72</accession>
<keyword evidence="3" id="KW-1185">Reference proteome</keyword>
<dbReference type="EMBL" id="AGNL01018796">
    <property type="protein sequence ID" value="EJK62537.1"/>
    <property type="molecule type" value="Genomic_DNA"/>
</dbReference>
<feature type="compositionally biased region" description="Basic and acidic residues" evidence="1">
    <location>
        <begin position="144"/>
        <end position="154"/>
    </location>
</feature>
<gene>
    <name evidence="2" type="ORF">THAOC_16847</name>
</gene>
<proteinExistence type="predicted"/>
<dbReference type="Gene3D" id="3.30.530.20">
    <property type="match status" value="1"/>
</dbReference>
<evidence type="ECO:0000313" key="3">
    <source>
        <dbReference type="Proteomes" id="UP000266841"/>
    </source>
</evidence>
<evidence type="ECO:0000313" key="2">
    <source>
        <dbReference type="EMBL" id="EJK62537.1"/>
    </source>
</evidence>
<dbReference type="eggNOG" id="ENOG502S3Y7">
    <property type="taxonomic scope" value="Eukaryota"/>
</dbReference>
<evidence type="ECO:0000256" key="1">
    <source>
        <dbReference type="SAM" id="MobiDB-lite"/>
    </source>
</evidence>
<dbReference type="OrthoDB" id="41924at2759"/>
<dbReference type="InterPro" id="IPR023393">
    <property type="entry name" value="START-like_dom_sf"/>
</dbReference>
<comment type="caution">
    <text evidence="2">The sequence shown here is derived from an EMBL/GenBank/DDBJ whole genome shotgun (WGS) entry which is preliminary data.</text>
</comment>
<dbReference type="Proteomes" id="UP000266841">
    <property type="component" value="Unassembled WGS sequence"/>
</dbReference>
<evidence type="ECO:0008006" key="4">
    <source>
        <dbReference type="Google" id="ProtNLM"/>
    </source>
</evidence>
<reference evidence="2 3" key="1">
    <citation type="journal article" date="2012" name="Genome Biol.">
        <title>Genome and low-iron response of an oceanic diatom adapted to chronic iron limitation.</title>
        <authorList>
            <person name="Lommer M."/>
            <person name="Specht M."/>
            <person name="Roy A.S."/>
            <person name="Kraemer L."/>
            <person name="Andreson R."/>
            <person name="Gutowska M.A."/>
            <person name="Wolf J."/>
            <person name="Bergner S.V."/>
            <person name="Schilhabel M.B."/>
            <person name="Klostermeier U.C."/>
            <person name="Beiko R.G."/>
            <person name="Rosenstiel P."/>
            <person name="Hippler M."/>
            <person name="Laroche J."/>
        </authorList>
    </citation>
    <scope>NUCLEOTIDE SEQUENCE [LARGE SCALE GENOMIC DNA]</scope>
    <source>
        <strain evidence="2 3">CCMP1005</strain>
    </source>
</reference>